<organism evidence="1 2">
    <name type="scientific">Pseudomonas atacamensis</name>
    <dbReference type="NCBI Taxonomy" id="2565368"/>
    <lineage>
        <taxon>Bacteria</taxon>
        <taxon>Pseudomonadati</taxon>
        <taxon>Pseudomonadota</taxon>
        <taxon>Gammaproteobacteria</taxon>
        <taxon>Pseudomonadales</taxon>
        <taxon>Pseudomonadaceae</taxon>
        <taxon>Pseudomonas</taxon>
    </lineage>
</organism>
<reference evidence="1 2" key="1">
    <citation type="submission" date="2019-04" db="EMBL/GenBank/DDBJ databases">
        <title>Draft genome sequence of Pseudomonas sp. M7D1 isolated from rhizosphere of plant the flowery desert.</title>
        <authorList>
            <person name="Poblete-Morales M."/>
            <person name="Plaza N."/>
            <person name="Corsini G."/>
            <person name="Silva E."/>
        </authorList>
    </citation>
    <scope>NUCLEOTIDE SEQUENCE [LARGE SCALE GENOMIC DNA]</scope>
    <source>
        <strain evidence="1 2">M7D1</strain>
    </source>
</reference>
<evidence type="ECO:0000313" key="2">
    <source>
        <dbReference type="Proteomes" id="UP000310574"/>
    </source>
</evidence>
<evidence type="ECO:0000313" key="1">
    <source>
        <dbReference type="EMBL" id="THF29155.1"/>
    </source>
</evidence>
<comment type="caution">
    <text evidence="1">The sequence shown here is derived from an EMBL/GenBank/DDBJ whole genome shotgun (WGS) entry which is preliminary data.</text>
</comment>
<protein>
    <submittedName>
        <fullName evidence="1">Uncharacterized protein</fullName>
    </submittedName>
</protein>
<dbReference type="AlphaFoldDB" id="A0AAQ2HZS0"/>
<sequence length="89" mass="9336">MANSRTSVLLGQAIFFGVCENAFASRLAPTGKCISTVGASLLAKGPLRTLTRPGADDGVSSQTLRNRTLRALCRCFSNVLCCPNCAASR</sequence>
<gene>
    <name evidence="1" type="ORF">E5170_18300</name>
</gene>
<proteinExistence type="predicted"/>
<dbReference type="EMBL" id="SSBS01000005">
    <property type="protein sequence ID" value="THF29155.1"/>
    <property type="molecule type" value="Genomic_DNA"/>
</dbReference>
<name>A0AAQ2HZS0_9PSED</name>
<dbReference type="Proteomes" id="UP000310574">
    <property type="component" value="Unassembled WGS sequence"/>
</dbReference>
<accession>A0AAQ2HZS0</accession>